<dbReference type="InterPro" id="IPR036922">
    <property type="entry name" value="Rieske_2Fe-2S_sf"/>
</dbReference>
<keyword evidence="1" id="KW-0001">2Fe-2S</keyword>
<gene>
    <name evidence="6" type="ORF">M6B22_05715</name>
</gene>
<accession>A0ABY7K2N7</accession>
<dbReference type="SUPFAM" id="SSF50022">
    <property type="entry name" value="ISP domain"/>
    <property type="match status" value="1"/>
</dbReference>
<dbReference type="EMBL" id="CP097463">
    <property type="protein sequence ID" value="WAX58260.1"/>
    <property type="molecule type" value="Genomic_DNA"/>
</dbReference>
<sequence length="142" mass="15425">MSAPETDPQPSEFGLEPEYVYVARSGQLPDGYVRRFYPRGLELCLARNHGTAYAVSNTCTHMACLLSAGKVVEDGIGCSCHGSIFDLDTGEAIYPPATKPIATYPVAEVEGKLFVRVTEQDALEGAARKRELEEARRRAASS</sequence>
<evidence type="ECO:0000256" key="3">
    <source>
        <dbReference type="ARBA" id="ARBA00023004"/>
    </source>
</evidence>
<organism evidence="6 7">
    <name type="scientific">Jatrophihabitans cynanchi</name>
    <dbReference type="NCBI Taxonomy" id="2944128"/>
    <lineage>
        <taxon>Bacteria</taxon>
        <taxon>Bacillati</taxon>
        <taxon>Actinomycetota</taxon>
        <taxon>Actinomycetes</taxon>
        <taxon>Jatrophihabitantales</taxon>
        <taxon>Jatrophihabitantaceae</taxon>
        <taxon>Jatrophihabitans</taxon>
    </lineage>
</organism>
<dbReference type="PANTHER" id="PTHR21496">
    <property type="entry name" value="FERREDOXIN-RELATED"/>
    <property type="match status" value="1"/>
</dbReference>
<evidence type="ECO:0000256" key="1">
    <source>
        <dbReference type="ARBA" id="ARBA00022714"/>
    </source>
</evidence>
<protein>
    <submittedName>
        <fullName evidence="6">Rieske 2Fe-2S domain-containing protein</fullName>
    </submittedName>
</protein>
<name>A0ABY7K2N7_9ACTN</name>
<keyword evidence="2" id="KW-0479">Metal-binding</keyword>
<dbReference type="RefSeq" id="WP_269444809.1">
    <property type="nucleotide sequence ID" value="NZ_CP097463.1"/>
</dbReference>
<dbReference type="Pfam" id="PF00355">
    <property type="entry name" value="Rieske"/>
    <property type="match status" value="1"/>
</dbReference>
<evidence type="ECO:0000256" key="2">
    <source>
        <dbReference type="ARBA" id="ARBA00022723"/>
    </source>
</evidence>
<dbReference type="InterPro" id="IPR017941">
    <property type="entry name" value="Rieske_2Fe-2S"/>
</dbReference>
<evidence type="ECO:0000259" key="5">
    <source>
        <dbReference type="PROSITE" id="PS51296"/>
    </source>
</evidence>
<proteinExistence type="predicted"/>
<feature type="domain" description="Rieske" evidence="5">
    <location>
        <begin position="20"/>
        <end position="115"/>
    </location>
</feature>
<keyword evidence="4" id="KW-0411">Iron-sulfur</keyword>
<evidence type="ECO:0000256" key="4">
    <source>
        <dbReference type="ARBA" id="ARBA00023014"/>
    </source>
</evidence>
<evidence type="ECO:0000313" key="6">
    <source>
        <dbReference type="EMBL" id="WAX58260.1"/>
    </source>
</evidence>
<keyword evidence="3" id="KW-0408">Iron</keyword>
<evidence type="ECO:0000313" key="7">
    <source>
        <dbReference type="Proteomes" id="UP001164693"/>
    </source>
</evidence>
<dbReference type="Gene3D" id="2.102.10.10">
    <property type="entry name" value="Rieske [2Fe-2S] iron-sulphur domain"/>
    <property type="match status" value="1"/>
</dbReference>
<dbReference type="Proteomes" id="UP001164693">
    <property type="component" value="Chromosome"/>
</dbReference>
<dbReference type="PROSITE" id="PS51296">
    <property type="entry name" value="RIESKE"/>
    <property type="match status" value="1"/>
</dbReference>
<reference evidence="6" key="1">
    <citation type="submission" date="2022-05" db="EMBL/GenBank/DDBJ databases">
        <title>Jatrophihabitans sp. SB3-54 whole genome sequence.</title>
        <authorList>
            <person name="Suh M.K."/>
            <person name="Eom M.K."/>
            <person name="Kim J.S."/>
            <person name="Kim H.S."/>
            <person name="Do H.E."/>
            <person name="Shin Y.K."/>
            <person name="Lee J.-S."/>
        </authorList>
    </citation>
    <scope>NUCLEOTIDE SEQUENCE</scope>
    <source>
        <strain evidence="6">SB3-54</strain>
    </source>
</reference>
<dbReference type="PANTHER" id="PTHR21496:SF23">
    <property type="entry name" value="3-PHENYLPROPIONATE_CINNAMIC ACID DIOXYGENASE FERREDOXIN SUBUNIT"/>
    <property type="match status" value="1"/>
</dbReference>
<keyword evidence="7" id="KW-1185">Reference proteome</keyword>